<accession>A0ABT9YLM4</accession>
<proteinExistence type="predicted"/>
<dbReference type="EMBL" id="JAUSUA010000004">
    <property type="protein sequence ID" value="MDQ0208092.1"/>
    <property type="molecule type" value="Genomic_DNA"/>
</dbReference>
<evidence type="ECO:0000313" key="2">
    <source>
        <dbReference type="Proteomes" id="UP001225034"/>
    </source>
</evidence>
<protein>
    <submittedName>
        <fullName evidence="1">Uncharacterized protein</fullName>
    </submittedName>
</protein>
<comment type="caution">
    <text evidence="1">The sequence shown here is derived from an EMBL/GenBank/DDBJ whole genome shotgun (WGS) entry which is preliminary data.</text>
</comment>
<organism evidence="1 2">
    <name type="scientific">Alkalicoccobacillus murimartini</name>
    <dbReference type="NCBI Taxonomy" id="171685"/>
    <lineage>
        <taxon>Bacteria</taxon>
        <taxon>Bacillati</taxon>
        <taxon>Bacillota</taxon>
        <taxon>Bacilli</taxon>
        <taxon>Bacillales</taxon>
        <taxon>Bacillaceae</taxon>
        <taxon>Alkalicoccobacillus</taxon>
    </lineage>
</organism>
<name>A0ABT9YLM4_9BACI</name>
<reference evidence="1 2" key="1">
    <citation type="submission" date="2023-07" db="EMBL/GenBank/DDBJ databases">
        <title>Genomic Encyclopedia of Type Strains, Phase IV (KMG-IV): sequencing the most valuable type-strain genomes for metagenomic binning, comparative biology and taxonomic classification.</title>
        <authorList>
            <person name="Goeker M."/>
        </authorList>
    </citation>
    <scope>NUCLEOTIDE SEQUENCE [LARGE SCALE GENOMIC DNA]</scope>
    <source>
        <strain evidence="1 2">DSM 19154</strain>
    </source>
</reference>
<gene>
    <name evidence="1" type="ORF">J2S05_002901</name>
</gene>
<evidence type="ECO:0000313" key="1">
    <source>
        <dbReference type="EMBL" id="MDQ0208092.1"/>
    </source>
</evidence>
<dbReference type="Proteomes" id="UP001225034">
    <property type="component" value="Unassembled WGS sequence"/>
</dbReference>
<keyword evidence="2" id="KW-1185">Reference proteome</keyword>
<sequence>MPGLVGANLLFVVDRSLIEYKDKLLNGHKAIVNVL</sequence>